<reference evidence="5" key="1">
    <citation type="submission" date="2021-03" db="EMBL/GenBank/DDBJ databases">
        <title>Chromosome level genome of the anhydrobiotic midge Polypedilum vanderplanki.</title>
        <authorList>
            <person name="Yoshida Y."/>
            <person name="Kikawada T."/>
            <person name="Gusev O."/>
        </authorList>
    </citation>
    <scope>NUCLEOTIDE SEQUENCE</scope>
    <source>
        <strain evidence="5">NIAS01</strain>
        <tissue evidence="5">Whole body or cell culture</tissue>
    </source>
</reference>
<dbReference type="GO" id="GO:0000214">
    <property type="term" value="C:tRNA-intron endonuclease complex"/>
    <property type="evidence" value="ECO:0007669"/>
    <property type="project" value="TreeGrafter"/>
</dbReference>
<feature type="region of interest" description="Disordered" evidence="3">
    <location>
        <begin position="235"/>
        <end position="258"/>
    </location>
</feature>
<comment type="caution">
    <text evidence="5">The sequence shown here is derived from an EMBL/GenBank/DDBJ whole genome shotgun (WGS) entry which is preliminary data.</text>
</comment>
<keyword evidence="2" id="KW-0819">tRNA processing</keyword>
<dbReference type="Pfam" id="PF12928">
    <property type="entry name" value="tRNA_int_end_N2"/>
    <property type="match status" value="1"/>
</dbReference>
<dbReference type="PANTHER" id="PTHR21027:SF1">
    <property type="entry name" value="TRNA-SPLICING ENDONUCLEASE SUBUNIT SEN54"/>
    <property type="match status" value="1"/>
</dbReference>
<evidence type="ECO:0000256" key="2">
    <source>
        <dbReference type="ARBA" id="ARBA00022694"/>
    </source>
</evidence>
<gene>
    <name evidence="5" type="ORF">PVAND_011808</name>
</gene>
<accession>A0A9J6CJR5</accession>
<feature type="domain" description="tRNA-splicing endonuclease subunit Sen54 N-terminal" evidence="4">
    <location>
        <begin position="59"/>
        <end position="124"/>
    </location>
</feature>
<dbReference type="EMBL" id="JADBJN010000001">
    <property type="protein sequence ID" value="KAG5682457.1"/>
    <property type="molecule type" value="Genomic_DNA"/>
</dbReference>
<dbReference type="InterPro" id="IPR024337">
    <property type="entry name" value="tRNA_splic_suSen54"/>
</dbReference>
<name>A0A9J6CJR5_POLVA</name>
<dbReference type="OrthoDB" id="408683at2759"/>
<proteinExistence type="inferred from homology"/>
<dbReference type="PANTHER" id="PTHR21027">
    <property type="entry name" value="TRNA-SPLICING ENDONUCLEASE SUBUNIT SEN54"/>
    <property type="match status" value="1"/>
</dbReference>
<protein>
    <recommendedName>
        <fullName evidence="4">tRNA-splicing endonuclease subunit Sen54 N-terminal domain-containing protein</fullName>
    </recommendedName>
</protein>
<evidence type="ECO:0000259" key="4">
    <source>
        <dbReference type="Pfam" id="PF12928"/>
    </source>
</evidence>
<evidence type="ECO:0000256" key="1">
    <source>
        <dbReference type="ARBA" id="ARBA00005736"/>
    </source>
</evidence>
<keyword evidence="6" id="KW-1185">Reference proteome</keyword>
<evidence type="ECO:0000313" key="6">
    <source>
        <dbReference type="Proteomes" id="UP001107558"/>
    </source>
</evidence>
<sequence>MEDNTIRYDKLLNGSELIEFENRLQDYSITAKGQKYEEYNEDSEDIQKQIESSTDDLCQLLELKRISMSNKRSVGIYEEDSNRIRVNSILGKFSWLGYMENKNMYLKPHEALLLIEMNRLVVFYNEVIISLEQAYVLFFGKNSTLTMEEYYVFSNLSRIGYGVMIHDSEYDRKKFLAINNRKKVKKEDEMIWCVLLQKLNLPYKHEFVANERELYLKTKVNLRKHFVAISGHSYNDDDEDDDKELYQDEPPSKKLKSETNEVDSNNFIDILKTELQYISYEKFFQKFCYIKRKQFDKSLESSSFKFNFDVFRPKTHFKRTEQLASYRIIVITYKDEFPTHSQLEILKRQQAYDVPIVIATVSENMKFHYSLCVL</sequence>
<evidence type="ECO:0000256" key="3">
    <source>
        <dbReference type="SAM" id="MobiDB-lite"/>
    </source>
</evidence>
<dbReference type="InterPro" id="IPR024336">
    <property type="entry name" value="tRNA_splic_suSen54_N"/>
</dbReference>
<comment type="similarity">
    <text evidence="1">Belongs to the SEN54 family.</text>
</comment>
<dbReference type="GO" id="GO:0000379">
    <property type="term" value="P:tRNA-type intron splice site recognition and cleavage"/>
    <property type="evidence" value="ECO:0007669"/>
    <property type="project" value="TreeGrafter"/>
</dbReference>
<dbReference type="AlphaFoldDB" id="A0A9J6CJR5"/>
<dbReference type="Proteomes" id="UP001107558">
    <property type="component" value="Chromosome 1"/>
</dbReference>
<feature type="compositionally biased region" description="Basic and acidic residues" evidence="3">
    <location>
        <begin position="244"/>
        <end position="258"/>
    </location>
</feature>
<evidence type="ECO:0000313" key="5">
    <source>
        <dbReference type="EMBL" id="KAG5682457.1"/>
    </source>
</evidence>
<organism evidence="5 6">
    <name type="scientific">Polypedilum vanderplanki</name>
    <name type="common">Sleeping chironomid midge</name>
    <dbReference type="NCBI Taxonomy" id="319348"/>
    <lineage>
        <taxon>Eukaryota</taxon>
        <taxon>Metazoa</taxon>
        <taxon>Ecdysozoa</taxon>
        <taxon>Arthropoda</taxon>
        <taxon>Hexapoda</taxon>
        <taxon>Insecta</taxon>
        <taxon>Pterygota</taxon>
        <taxon>Neoptera</taxon>
        <taxon>Endopterygota</taxon>
        <taxon>Diptera</taxon>
        <taxon>Nematocera</taxon>
        <taxon>Chironomoidea</taxon>
        <taxon>Chironomidae</taxon>
        <taxon>Chironominae</taxon>
        <taxon>Polypedilum</taxon>
        <taxon>Polypedilum</taxon>
    </lineage>
</organism>